<dbReference type="InterPro" id="IPR001304">
    <property type="entry name" value="C-type_lectin-like"/>
</dbReference>
<evidence type="ECO:0000256" key="2">
    <source>
        <dbReference type="SAM" id="Coils"/>
    </source>
</evidence>
<evidence type="ECO:0000256" key="1">
    <source>
        <dbReference type="ARBA" id="ARBA00022734"/>
    </source>
</evidence>
<dbReference type="PROSITE" id="PS50041">
    <property type="entry name" value="C_TYPE_LECTIN_2"/>
    <property type="match status" value="1"/>
</dbReference>
<accession>C3KIA1</accession>
<evidence type="ECO:0000256" key="3">
    <source>
        <dbReference type="SAM" id="Phobius"/>
    </source>
</evidence>
<dbReference type="EMBL" id="BT082666">
    <property type="protein sequence ID" value="ACQ58373.1"/>
    <property type="molecule type" value="mRNA"/>
</dbReference>
<gene>
    <name evidence="5" type="primary">CLC4E</name>
</gene>
<feature type="domain" description="C-type lectin" evidence="4">
    <location>
        <begin position="144"/>
        <end position="257"/>
    </location>
</feature>
<feature type="transmembrane region" description="Helical" evidence="3">
    <location>
        <begin position="36"/>
        <end position="58"/>
    </location>
</feature>
<dbReference type="GO" id="GO:0030246">
    <property type="term" value="F:carbohydrate binding"/>
    <property type="evidence" value="ECO:0007669"/>
    <property type="project" value="UniProtKB-KW"/>
</dbReference>
<evidence type="ECO:0000313" key="5">
    <source>
        <dbReference type="EMBL" id="ACQ58373.1"/>
    </source>
</evidence>
<organism evidence="5">
    <name type="scientific">Anoplopoma fimbria</name>
    <name type="common">Sablefish</name>
    <dbReference type="NCBI Taxonomy" id="229290"/>
    <lineage>
        <taxon>Eukaryota</taxon>
        <taxon>Metazoa</taxon>
        <taxon>Chordata</taxon>
        <taxon>Craniata</taxon>
        <taxon>Vertebrata</taxon>
        <taxon>Euteleostomi</taxon>
        <taxon>Actinopterygii</taxon>
        <taxon>Neopterygii</taxon>
        <taxon>Teleostei</taxon>
        <taxon>Neoteleostei</taxon>
        <taxon>Acanthomorphata</taxon>
        <taxon>Eupercaria</taxon>
        <taxon>Perciformes</taxon>
        <taxon>Cottioidei</taxon>
        <taxon>Anoplopomatales</taxon>
        <taxon>Anoplopomatidae</taxon>
        <taxon>Anoplopoma</taxon>
    </lineage>
</organism>
<keyword evidence="3" id="KW-0472">Membrane</keyword>
<keyword evidence="3" id="KW-1133">Transmembrane helix</keyword>
<dbReference type="InterPro" id="IPR033989">
    <property type="entry name" value="CD209-like_CTLD"/>
</dbReference>
<keyword evidence="3" id="KW-0812">Transmembrane</keyword>
<dbReference type="InterPro" id="IPR016187">
    <property type="entry name" value="CTDL_fold"/>
</dbReference>
<dbReference type="InterPro" id="IPR050111">
    <property type="entry name" value="C-type_lectin/snaclec_domain"/>
</dbReference>
<name>C3KIA1_ANOFI</name>
<reference evidence="5" key="1">
    <citation type="submission" date="2009-05" db="EMBL/GenBank/DDBJ databases">
        <title>Anoplopoma fimbria ESTs and full-length cDNAs.</title>
        <authorList>
            <person name="Messmer A."/>
            <person name="Rondeau E."/>
            <person name="Sanderson D."/>
            <person name="Cooper G."/>
            <person name="Leong J."/>
            <person name="Koop B.F."/>
        </authorList>
    </citation>
    <scope>NUCLEOTIDE SEQUENCE</scope>
    <source>
        <tissue evidence="5">Brain</tissue>
    </source>
</reference>
<feature type="coiled-coil region" evidence="2">
    <location>
        <begin position="83"/>
        <end position="124"/>
    </location>
</feature>
<dbReference type="PANTHER" id="PTHR22803">
    <property type="entry name" value="MANNOSE, PHOSPHOLIPASE, LECTIN RECEPTOR RELATED"/>
    <property type="match status" value="1"/>
</dbReference>
<protein>
    <submittedName>
        <fullName evidence="5">C-type lectin domain family 4 member E</fullName>
    </submittedName>
</protein>
<dbReference type="OrthoDB" id="8950604at2759"/>
<keyword evidence="1 5" id="KW-0430">Lectin</keyword>
<proteinExistence type="evidence at transcript level"/>
<sequence>MSVTLSSMSGVFKEDSVNLMASDNRSKYGWRSQISVWWIGAAAVCLGFLLLFVILGVVAHNSRTIGHQDSKCLTLIYSLTIDRNTLRDERDQLKINSSNLTKEMEVLQSQYNAMAVSRDNLQEEIHRLNLSRTDKPCYQGWKSFRDKCYYFSPTGVTKTWESSRKDCKERRADLVIITTTEELDFVSRTYEITWIGLSDKEQENKWKWVDGTNLLSDEFWQKGEPNNNNNEDCAEVSRTAKKFNDVPCARTFSWVCED</sequence>
<dbReference type="SMART" id="SM00034">
    <property type="entry name" value="CLECT"/>
    <property type="match status" value="1"/>
</dbReference>
<dbReference type="Gene3D" id="1.20.5.400">
    <property type="match status" value="1"/>
</dbReference>
<dbReference type="AlphaFoldDB" id="C3KIA1"/>
<keyword evidence="2" id="KW-0175">Coiled coil</keyword>
<dbReference type="CDD" id="cd03590">
    <property type="entry name" value="CLECT_DC-SIGN_like"/>
    <property type="match status" value="1"/>
</dbReference>
<dbReference type="Pfam" id="PF00059">
    <property type="entry name" value="Lectin_C"/>
    <property type="match status" value="1"/>
</dbReference>
<dbReference type="Gene3D" id="3.10.100.10">
    <property type="entry name" value="Mannose-Binding Protein A, subunit A"/>
    <property type="match status" value="1"/>
</dbReference>
<dbReference type="InterPro" id="IPR016186">
    <property type="entry name" value="C-type_lectin-like/link_sf"/>
</dbReference>
<dbReference type="SUPFAM" id="SSF56436">
    <property type="entry name" value="C-type lectin-like"/>
    <property type="match status" value="1"/>
</dbReference>
<evidence type="ECO:0000259" key="4">
    <source>
        <dbReference type="PROSITE" id="PS50041"/>
    </source>
</evidence>